<reference evidence="2" key="1">
    <citation type="submission" date="2016-11" db="UniProtKB">
        <authorList>
            <consortium name="WormBaseParasite"/>
        </authorList>
    </citation>
    <scope>IDENTIFICATION</scope>
    <source>
        <strain evidence="2">KR3021</strain>
    </source>
</reference>
<dbReference type="Proteomes" id="UP000095286">
    <property type="component" value="Unplaced"/>
</dbReference>
<accession>A0AC35UA26</accession>
<name>A0AC35UA26_9BILA</name>
<evidence type="ECO:0000313" key="1">
    <source>
        <dbReference type="Proteomes" id="UP000095286"/>
    </source>
</evidence>
<evidence type="ECO:0000313" key="2">
    <source>
        <dbReference type="WBParaSite" id="RSKR_0000885200.2"/>
    </source>
</evidence>
<organism evidence="1 2">
    <name type="scientific">Rhabditophanes sp. KR3021</name>
    <dbReference type="NCBI Taxonomy" id="114890"/>
    <lineage>
        <taxon>Eukaryota</taxon>
        <taxon>Metazoa</taxon>
        <taxon>Ecdysozoa</taxon>
        <taxon>Nematoda</taxon>
        <taxon>Chromadorea</taxon>
        <taxon>Rhabditida</taxon>
        <taxon>Tylenchina</taxon>
        <taxon>Panagrolaimomorpha</taxon>
        <taxon>Strongyloidoidea</taxon>
        <taxon>Alloionematidae</taxon>
        <taxon>Rhabditophanes</taxon>
    </lineage>
</organism>
<protein>
    <submittedName>
        <fullName evidence="2">Cytochrome P450</fullName>
    </submittedName>
</protein>
<dbReference type="WBParaSite" id="RSKR_0000885200.2">
    <property type="protein sequence ID" value="RSKR_0000885200.2"/>
    <property type="gene ID" value="RSKR_0000885200"/>
</dbReference>
<sequence length="496" mass="57504">MALILLATLLLAFIIIYIFNFYNNVRKLPPSPFPLPLIGNAYQFDTKSLHKWILKQRETYGSVFTVYISYPVVVLSDVKSIKEMATKHSEFFSARRLQFPDTLFQEKENTGIIKSTGEMWQAQRRLTLTVMRNFGMGKELMEAKVIEARDLLIDHMNSLDGKENVDFAHIVHLAVGNVINSVIFGYMYQYDDAKDFYDFTTLVDEIIGCYLMWEFRFLTMFPKLADIQFVKDYIFPSFFGMDKVLIKVNKERIQKAKESFKQDEEPQNLVNALFKEINAKDSKYSFLDEIHVNAIAFDMYMAGQETSTTTLKWFILLLMKHPEMQQKIFEEINAEIGLETEIKLTHKNQLPYTMAFINEGQRWSNIIPLVGGHLCTRDTTICGKFIPKGTVVQPFFYGSNYDETVFENPHEFKPERFLLEDGRTLNKKLYEQMYSFGKGARACVGKSLALMELQLIFPTLVQKFEFTHPNGEVDLSSDFGGILAPRKFTCKIVKRI</sequence>
<proteinExistence type="predicted"/>